<keyword evidence="5" id="KW-1185">Reference proteome</keyword>
<dbReference type="RefSeq" id="WP_095042213.1">
    <property type="nucleotide sequence ID" value="NZ_LN890655.1"/>
</dbReference>
<dbReference type="InterPro" id="IPR037185">
    <property type="entry name" value="EmrE-like"/>
</dbReference>
<dbReference type="EMBL" id="LN890655">
    <property type="protein sequence ID" value="CUS02621.2"/>
    <property type="molecule type" value="Genomic_DNA"/>
</dbReference>
<comment type="similarity">
    <text evidence="1">Belongs to the EamA transporter family.</text>
</comment>
<organism evidence="4 5">
    <name type="scientific">Candidatus Promineifilum breve</name>
    <dbReference type="NCBI Taxonomy" id="1806508"/>
    <lineage>
        <taxon>Bacteria</taxon>
        <taxon>Bacillati</taxon>
        <taxon>Chloroflexota</taxon>
        <taxon>Ardenticatenia</taxon>
        <taxon>Candidatus Promineifilales</taxon>
        <taxon>Candidatus Promineifilaceae</taxon>
        <taxon>Candidatus Promineifilum</taxon>
    </lineage>
</organism>
<dbReference type="GO" id="GO:0016020">
    <property type="term" value="C:membrane"/>
    <property type="evidence" value="ECO:0007669"/>
    <property type="project" value="InterPro"/>
</dbReference>
<feature type="domain" description="EamA" evidence="3">
    <location>
        <begin position="14"/>
        <end position="144"/>
    </location>
</feature>
<dbReference type="KEGG" id="pbf:CFX0092_A0743"/>
<gene>
    <name evidence="4" type="ORF">CFX0092_A0743</name>
</gene>
<name>A0A160SYP3_9CHLR</name>
<dbReference type="OrthoDB" id="9790852at2"/>
<feature type="transmembrane region" description="Helical" evidence="2">
    <location>
        <begin position="15"/>
        <end position="37"/>
    </location>
</feature>
<evidence type="ECO:0000313" key="5">
    <source>
        <dbReference type="Proteomes" id="UP000215027"/>
    </source>
</evidence>
<dbReference type="PANTHER" id="PTHR22911:SF76">
    <property type="entry name" value="EAMA DOMAIN-CONTAINING PROTEIN"/>
    <property type="match status" value="1"/>
</dbReference>
<dbReference type="Gene3D" id="1.10.3730.20">
    <property type="match status" value="1"/>
</dbReference>
<feature type="domain" description="EamA" evidence="3">
    <location>
        <begin position="154"/>
        <end position="287"/>
    </location>
</feature>
<proteinExistence type="inferred from homology"/>
<keyword evidence="2" id="KW-0812">Transmembrane</keyword>
<keyword evidence="2" id="KW-0472">Membrane</keyword>
<feature type="transmembrane region" description="Helical" evidence="2">
    <location>
        <begin position="185"/>
        <end position="204"/>
    </location>
</feature>
<sequence>MNQAAARPHAHRRAYLVLAFSLIGMGFSGIFVSLAGAPGAVAGFYRMGIAAVVLAVPFAGGVRREGRPNRREVWIALLAGLFFAGDLFFWNTGILISGATNPTLMGNTAPIWVGLGAMLFFHERPGRLFWLGLLIAISGAAVILGVDALNDVGLGTFFGILSGMFYGGYFLVVQRSRSALSTLTSFWLSAVSSAVGLALIARLLGQPLTGYSNLTYLYLVGLSLFVQVGGQMGVAYALGYLPASLVSPTLLLQPVLTGLLAVPILGEALSLVQILGGAAVLAGIYVVHRSRLDLRQPAPPAEPVEVP</sequence>
<accession>A0A160SYP3</accession>
<dbReference type="Proteomes" id="UP000215027">
    <property type="component" value="Chromosome I"/>
</dbReference>
<evidence type="ECO:0000256" key="1">
    <source>
        <dbReference type="ARBA" id="ARBA00007362"/>
    </source>
</evidence>
<feature type="transmembrane region" description="Helical" evidence="2">
    <location>
        <begin position="43"/>
        <end position="62"/>
    </location>
</feature>
<feature type="transmembrane region" description="Helical" evidence="2">
    <location>
        <begin position="245"/>
        <end position="265"/>
    </location>
</feature>
<feature type="transmembrane region" description="Helical" evidence="2">
    <location>
        <begin position="104"/>
        <end position="121"/>
    </location>
</feature>
<dbReference type="Pfam" id="PF00892">
    <property type="entry name" value="EamA"/>
    <property type="match status" value="2"/>
</dbReference>
<feature type="transmembrane region" description="Helical" evidence="2">
    <location>
        <begin position="271"/>
        <end position="287"/>
    </location>
</feature>
<dbReference type="InterPro" id="IPR000620">
    <property type="entry name" value="EamA_dom"/>
</dbReference>
<keyword evidence="2" id="KW-1133">Transmembrane helix</keyword>
<reference evidence="4" key="1">
    <citation type="submission" date="2016-01" db="EMBL/GenBank/DDBJ databases">
        <authorList>
            <person name="Mcilroy J.S."/>
            <person name="Karst M S."/>
            <person name="Albertsen M."/>
        </authorList>
    </citation>
    <scope>NUCLEOTIDE SEQUENCE</scope>
    <source>
        <strain evidence="4">Cfx-K</strain>
    </source>
</reference>
<feature type="transmembrane region" description="Helical" evidence="2">
    <location>
        <begin position="74"/>
        <end position="98"/>
    </location>
</feature>
<evidence type="ECO:0000313" key="4">
    <source>
        <dbReference type="EMBL" id="CUS02621.2"/>
    </source>
</evidence>
<feature type="transmembrane region" description="Helical" evidence="2">
    <location>
        <begin position="128"/>
        <end position="146"/>
    </location>
</feature>
<dbReference type="SUPFAM" id="SSF103481">
    <property type="entry name" value="Multidrug resistance efflux transporter EmrE"/>
    <property type="match status" value="2"/>
</dbReference>
<dbReference type="PANTHER" id="PTHR22911">
    <property type="entry name" value="ACYL-MALONYL CONDENSING ENZYME-RELATED"/>
    <property type="match status" value="1"/>
</dbReference>
<feature type="transmembrane region" description="Helical" evidence="2">
    <location>
        <begin position="216"/>
        <end position="238"/>
    </location>
</feature>
<evidence type="ECO:0000256" key="2">
    <source>
        <dbReference type="SAM" id="Phobius"/>
    </source>
</evidence>
<dbReference type="AlphaFoldDB" id="A0A160SYP3"/>
<evidence type="ECO:0000259" key="3">
    <source>
        <dbReference type="Pfam" id="PF00892"/>
    </source>
</evidence>
<protein>
    <recommendedName>
        <fullName evidence="3">EamA domain-containing protein</fullName>
    </recommendedName>
</protein>
<feature type="transmembrane region" description="Helical" evidence="2">
    <location>
        <begin position="152"/>
        <end position="173"/>
    </location>
</feature>